<dbReference type="Pfam" id="PF19598">
    <property type="entry name" value="DUF6103"/>
    <property type="match status" value="1"/>
</dbReference>
<gene>
    <name evidence="1" type="ORF">CLOBOL_06726</name>
</gene>
<evidence type="ECO:0000313" key="1">
    <source>
        <dbReference type="EMBL" id="EDP13094.1"/>
    </source>
</evidence>
<dbReference type="HOGENOM" id="CLU_2681146_0_0_9"/>
<dbReference type="AlphaFoldDB" id="A8S3U5"/>
<protein>
    <submittedName>
        <fullName evidence="1">Uncharacterized protein</fullName>
    </submittedName>
</protein>
<dbReference type="PaxDb" id="411902-CLOBOL_06726"/>
<name>A8S3U5_ENTBW</name>
<dbReference type="Proteomes" id="UP000005396">
    <property type="component" value="Unassembled WGS sequence"/>
</dbReference>
<proteinExistence type="predicted"/>
<dbReference type="InterPro" id="IPR046085">
    <property type="entry name" value="DUF6103"/>
</dbReference>
<evidence type="ECO:0000313" key="2">
    <source>
        <dbReference type="Proteomes" id="UP000005396"/>
    </source>
</evidence>
<comment type="caution">
    <text evidence="1">The sequence shown here is derived from an EMBL/GenBank/DDBJ whole genome shotgun (WGS) entry which is preliminary data.</text>
</comment>
<reference evidence="1 2" key="1">
    <citation type="submission" date="2007-08" db="EMBL/GenBank/DDBJ databases">
        <authorList>
            <person name="Fulton L."/>
            <person name="Clifton S."/>
            <person name="Fulton B."/>
            <person name="Xu J."/>
            <person name="Minx P."/>
            <person name="Pepin K.H."/>
            <person name="Johnson M."/>
            <person name="Thiruvilangam P."/>
            <person name="Bhonagiri V."/>
            <person name="Nash W.E."/>
            <person name="Mardis E.R."/>
            <person name="Wilson R.K."/>
        </authorList>
    </citation>
    <scope>NUCLEOTIDE SEQUENCE [LARGE SCALE GENOMIC DNA]</scope>
    <source>
        <strain evidence="2">ATCC BAA-613 / DSM 15670 / CCUG 46953 / JCM 12243 / WAL 16351</strain>
    </source>
</reference>
<accession>A8S3U5</accession>
<reference evidence="1 2" key="2">
    <citation type="submission" date="2007-09" db="EMBL/GenBank/DDBJ databases">
        <title>Draft genome sequence of Clostridium bolteae (ATCC BAA-613).</title>
        <authorList>
            <person name="Sudarsanam P."/>
            <person name="Ley R."/>
            <person name="Guruge J."/>
            <person name="Turnbaugh P.J."/>
            <person name="Mahowald M."/>
            <person name="Liep D."/>
            <person name="Gordon J."/>
        </authorList>
    </citation>
    <scope>NUCLEOTIDE SEQUENCE [LARGE SCALE GENOMIC DNA]</scope>
    <source>
        <strain evidence="2">ATCC BAA-613 / DSM 15670 / CCUG 46953 / JCM 12243 / WAL 16351</strain>
    </source>
</reference>
<organism evidence="1 2">
    <name type="scientific">Enterocloster bolteae (strain ATCC BAA-613 / DSM 15670 / CCUG 46953 / JCM 12243 / WAL 16351)</name>
    <name type="common">Clostridium bolteae</name>
    <dbReference type="NCBI Taxonomy" id="411902"/>
    <lineage>
        <taxon>Bacteria</taxon>
        <taxon>Bacillati</taxon>
        <taxon>Bacillota</taxon>
        <taxon>Clostridia</taxon>
        <taxon>Lachnospirales</taxon>
        <taxon>Lachnospiraceae</taxon>
        <taxon>Enterocloster</taxon>
    </lineage>
</organism>
<sequence>MTMAKKNITTGFPEEKLNVLLYFLNREQQNLEPLLEEQLDRLYNRAVPKQTRDFIQFQMTGELATETEENQEAG</sequence>
<dbReference type="EMBL" id="ABCC02000057">
    <property type="protein sequence ID" value="EDP13094.1"/>
    <property type="molecule type" value="Genomic_DNA"/>
</dbReference>